<accession>A0A833J5J9</accession>
<evidence type="ECO:0000313" key="2">
    <source>
        <dbReference type="EMBL" id="KAB7785058.1"/>
    </source>
</evidence>
<dbReference type="EMBL" id="WEKV01000010">
    <property type="protein sequence ID" value="KAB7785058.1"/>
    <property type="molecule type" value="Genomic_DNA"/>
</dbReference>
<comment type="caution">
    <text evidence="2">The sequence shown here is derived from an EMBL/GenBank/DDBJ whole genome shotgun (WGS) entry which is preliminary data.</text>
</comment>
<reference evidence="2 3" key="1">
    <citation type="submission" date="2019-10" db="EMBL/GenBank/DDBJ databases">
        <title>Draft Genome Sequence of the Caffeine Degrading Methylotroph Methylorubrum populi PINKEL.</title>
        <authorList>
            <person name="Dawson S.C."/>
            <person name="Zhang X."/>
            <person name="Wright M.E."/>
            <person name="Sharma G."/>
            <person name="Langner J.T."/>
            <person name="Ditty J.L."/>
            <person name="Subuyuj G.A."/>
        </authorList>
    </citation>
    <scope>NUCLEOTIDE SEQUENCE [LARGE SCALE GENOMIC DNA]</scope>
    <source>
        <strain evidence="2 3">Pinkel</strain>
    </source>
</reference>
<feature type="signal peptide" evidence="1">
    <location>
        <begin position="1"/>
        <end position="26"/>
    </location>
</feature>
<dbReference type="AlphaFoldDB" id="A0A833J5J9"/>
<protein>
    <recommendedName>
        <fullName evidence="4">3',5'-cyclic-nucleotide phosphodiesterase</fullName>
    </recommendedName>
</protein>
<sequence>MSELVESPMIVRTALALMITTSAALAGPAAPVADRDALRQHCTGDYLSYCGEFAPDSAEVRTCFKQNKAKLSPNCQAAITSYNKAQKRADLR</sequence>
<gene>
    <name evidence="2" type="ORF">F8B43_3091</name>
</gene>
<evidence type="ECO:0000256" key="1">
    <source>
        <dbReference type="SAM" id="SignalP"/>
    </source>
</evidence>
<dbReference type="Proteomes" id="UP000469949">
    <property type="component" value="Unassembled WGS sequence"/>
</dbReference>
<proteinExistence type="predicted"/>
<name>A0A833J5J9_9HYPH</name>
<feature type="chain" id="PRO_5032439863" description="3',5'-cyclic-nucleotide phosphodiesterase" evidence="1">
    <location>
        <begin position="27"/>
        <end position="92"/>
    </location>
</feature>
<evidence type="ECO:0008006" key="4">
    <source>
        <dbReference type="Google" id="ProtNLM"/>
    </source>
</evidence>
<evidence type="ECO:0000313" key="3">
    <source>
        <dbReference type="Proteomes" id="UP000469949"/>
    </source>
</evidence>
<organism evidence="2 3">
    <name type="scientific">Methylorubrum populi</name>
    <dbReference type="NCBI Taxonomy" id="223967"/>
    <lineage>
        <taxon>Bacteria</taxon>
        <taxon>Pseudomonadati</taxon>
        <taxon>Pseudomonadota</taxon>
        <taxon>Alphaproteobacteria</taxon>
        <taxon>Hyphomicrobiales</taxon>
        <taxon>Methylobacteriaceae</taxon>
        <taxon>Methylorubrum</taxon>
    </lineage>
</organism>
<keyword evidence="1" id="KW-0732">Signal</keyword>